<evidence type="ECO:0000259" key="3">
    <source>
        <dbReference type="Pfam" id="PF13023"/>
    </source>
</evidence>
<protein>
    <submittedName>
        <fullName evidence="4">Phosphohydrolase</fullName>
    </submittedName>
</protein>
<dbReference type="InterPro" id="IPR006674">
    <property type="entry name" value="HD_domain"/>
</dbReference>
<dbReference type="RefSeq" id="WP_109870308.1">
    <property type="nucleotide sequence ID" value="NZ_QGNA01000002.1"/>
</dbReference>
<accession>A0A317FGX9</accession>
<evidence type="ECO:0000313" key="5">
    <source>
        <dbReference type="Proteomes" id="UP000245765"/>
    </source>
</evidence>
<keyword evidence="5" id="KW-1185">Reference proteome</keyword>
<organism evidence="4 5">
    <name type="scientific">Falsiroseomonas bella</name>
    <dbReference type="NCBI Taxonomy" id="2184016"/>
    <lineage>
        <taxon>Bacteria</taxon>
        <taxon>Pseudomonadati</taxon>
        <taxon>Pseudomonadota</taxon>
        <taxon>Alphaproteobacteria</taxon>
        <taxon>Acetobacterales</taxon>
        <taxon>Roseomonadaceae</taxon>
        <taxon>Falsiroseomonas</taxon>
    </lineage>
</organism>
<proteinExistence type="predicted"/>
<dbReference type="AlphaFoldDB" id="A0A317FGX9"/>
<dbReference type="PANTHER" id="PTHR11845">
    <property type="entry name" value="5'-DEOXYNUCLEOTIDASE HDDC2"/>
    <property type="match status" value="1"/>
</dbReference>
<dbReference type="SUPFAM" id="SSF109604">
    <property type="entry name" value="HD-domain/PDEase-like"/>
    <property type="match status" value="1"/>
</dbReference>
<dbReference type="Proteomes" id="UP000245765">
    <property type="component" value="Unassembled WGS sequence"/>
</dbReference>
<dbReference type="Gene3D" id="1.10.3210.10">
    <property type="entry name" value="Hypothetical protein af1432"/>
    <property type="match status" value="1"/>
</dbReference>
<gene>
    <name evidence="4" type="ORF">DFH01_10075</name>
</gene>
<evidence type="ECO:0000313" key="4">
    <source>
        <dbReference type="EMBL" id="PWS37199.1"/>
    </source>
</evidence>
<name>A0A317FGX9_9PROT</name>
<dbReference type="GO" id="GO:0002953">
    <property type="term" value="F:5'-deoxynucleotidase activity"/>
    <property type="evidence" value="ECO:0007669"/>
    <property type="project" value="InterPro"/>
</dbReference>
<comment type="caution">
    <text evidence="4">The sequence shown here is derived from an EMBL/GenBank/DDBJ whole genome shotgun (WGS) entry which is preliminary data.</text>
</comment>
<feature type="domain" description="HD" evidence="3">
    <location>
        <begin position="16"/>
        <end position="170"/>
    </location>
</feature>
<sequence>MTPDRIAAVIDFLALADRLKHVERRGRTVGPDGAARQENSAEHCWNVALVALLLHGEVADPPELGHVLAMIAAHDLVEVEAGDTFAYDEAHVLTQAEREKAAADVVFARLPPDLGARMRALWEEFEEGETAAARFAMACDRAQGFLQGVIGTGHWRAEGVSEPQTYGRMDPARKVAPVFEALIATLYERARAGGMFAEPRP</sequence>
<dbReference type="OrthoDB" id="9796032at2"/>
<evidence type="ECO:0000256" key="1">
    <source>
        <dbReference type="ARBA" id="ARBA00022723"/>
    </source>
</evidence>
<evidence type="ECO:0000256" key="2">
    <source>
        <dbReference type="ARBA" id="ARBA00022801"/>
    </source>
</evidence>
<dbReference type="InterPro" id="IPR039356">
    <property type="entry name" value="YfbR/HDDC2"/>
</dbReference>
<keyword evidence="1" id="KW-0479">Metal-binding</keyword>
<dbReference type="EMBL" id="QGNA01000002">
    <property type="protein sequence ID" value="PWS37199.1"/>
    <property type="molecule type" value="Genomic_DNA"/>
</dbReference>
<keyword evidence="2 4" id="KW-0378">Hydrolase</keyword>
<dbReference type="Pfam" id="PF13023">
    <property type="entry name" value="HD_3"/>
    <property type="match status" value="1"/>
</dbReference>
<dbReference type="GO" id="GO:0046872">
    <property type="term" value="F:metal ion binding"/>
    <property type="evidence" value="ECO:0007669"/>
    <property type="project" value="UniProtKB-KW"/>
</dbReference>
<reference evidence="5" key="1">
    <citation type="submission" date="2018-05" db="EMBL/GenBank/DDBJ databases">
        <authorList>
            <person name="Du Z."/>
            <person name="Wang X."/>
        </authorList>
    </citation>
    <scope>NUCLEOTIDE SEQUENCE [LARGE SCALE GENOMIC DNA]</scope>
    <source>
        <strain evidence="5">CQN31</strain>
    </source>
</reference>
<dbReference type="GO" id="GO:0005737">
    <property type="term" value="C:cytoplasm"/>
    <property type="evidence" value="ECO:0007669"/>
    <property type="project" value="TreeGrafter"/>
</dbReference>
<dbReference type="PANTHER" id="PTHR11845:SF13">
    <property type="entry name" value="5'-DEOXYNUCLEOTIDASE HDDC2"/>
    <property type="match status" value="1"/>
</dbReference>